<keyword evidence="2" id="KW-1185">Reference proteome</keyword>
<dbReference type="Proteomes" id="UP000032142">
    <property type="component" value="Unassembled WGS sequence"/>
</dbReference>
<evidence type="ECO:0000313" key="1">
    <source>
        <dbReference type="EMBL" id="KHG26486.1"/>
    </source>
</evidence>
<sequence>MCKCHLWHQCLSFTYRLRLIILLS</sequence>
<protein>
    <submittedName>
        <fullName evidence="1">Uncharacterized protein</fullName>
    </submittedName>
</protein>
<evidence type="ECO:0000313" key="2">
    <source>
        <dbReference type="Proteomes" id="UP000032142"/>
    </source>
</evidence>
<accession>A0A0B0PSV3</accession>
<organism evidence="1 2">
    <name type="scientific">Gossypium arboreum</name>
    <name type="common">Tree cotton</name>
    <name type="synonym">Gossypium nanking</name>
    <dbReference type="NCBI Taxonomy" id="29729"/>
    <lineage>
        <taxon>Eukaryota</taxon>
        <taxon>Viridiplantae</taxon>
        <taxon>Streptophyta</taxon>
        <taxon>Embryophyta</taxon>
        <taxon>Tracheophyta</taxon>
        <taxon>Spermatophyta</taxon>
        <taxon>Magnoliopsida</taxon>
        <taxon>eudicotyledons</taxon>
        <taxon>Gunneridae</taxon>
        <taxon>Pentapetalae</taxon>
        <taxon>rosids</taxon>
        <taxon>malvids</taxon>
        <taxon>Malvales</taxon>
        <taxon>Malvaceae</taxon>
        <taxon>Malvoideae</taxon>
        <taxon>Gossypium</taxon>
    </lineage>
</organism>
<name>A0A0B0PSV3_GOSAR</name>
<reference evidence="2" key="1">
    <citation type="submission" date="2014-09" db="EMBL/GenBank/DDBJ databases">
        <authorList>
            <person name="Mudge J."/>
            <person name="Ramaraj T."/>
            <person name="Lindquist I.E."/>
            <person name="Bharti A.K."/>
            <person name="Sundararajan A."/>
            <person name="Cameron C.T."/>
            <person name="Woodward J.E."/>
            <person name="May G.D."/>
            <person name="Brubaker C."/>
            <person name="Broadhvest J."/>
            <person name="Wilkins T.A."/>
        </authorList>
    </citation>
    <scope>NUCLEOTIDE SEQUENCE</scope>
    <source>
        <strain evidence="2">cv. AKA8401</strain>
    </source>
</reference>
<dbReference type="EMBL" id="KN436879">
    <property type="protein sequence ID" value="KHG26486.1"/>
    <property type="molecule type" value="Genomic_DNA"/>
</dbReference>
<dbReference type="AlphaFoldDB" id="A0A0B0PSV3"/>
<gene>
    <name evidence="1" type="ORF">F383_04601</name>
</gene>
<proteinExistence type="predicted"/>